<dbReference type="PANTHER" id="PTHR30615:SF2">
    <property type="entry name" value="YJBQ FAMILY PROTEIN"/>
    <property type="match status" value="1"/>
</dbReference>
<dbReference type="AlphaFoldDB" id="T0YDZ0"/>
<dbReference type="PIRSF" id="PIRSF004681">
    <property type="entry name" value="UCP004681"/>
    <property type="match status" value="1"/>
</dbReference>
<sequence>MKSLTEYLWMETPEPRGFVNLTEQVRALVFRAGIREGLVLVSSMHITAAVFVNDAEPGLLRDIHAWADRLAPPGDYHHHETGETNGDAHLKNLLLGHQVVLPVTGGELDLGPWEQVFYGEFDGQRRKRVLVKVIGE</sequence>
<name>T0YDZ0_9ZZZZ</name>
<gene>
    <name evidence="1" type="ORF">B1B_18164</name>
</gene>
<dbReference type="PANTHER" id="PTHR30615">
    <property type="entry name" value="UNCHARACTERIZED PROTEIN YJBQ-RELATED"/>
    <property type="match status" value="1"/>
</dbReference>
<reference evidence="1" key="1">
    <citation type="submission" date="2013-08" db="EMBL/GenBank/DDBJ databases">
        <authorList>
            <person name="Mendez C."/>
            <person name="Richter M."/>
            <person name="Ferrer M."/>
            <person name="Sanchez J."/>
        </authorList>
    </citation>
    <scope>NUCLEOTIDE SEQUENCE</scope>
</reference>
<dbReference type="InterPro" id="IPR035917">
    <property type="entry name" value="YjbQ-like_sf"/>
</dbReference>
<comment type="caution">
    <text evidence="1">The sequence shown here is derived from an EMBL/GenBank/DDBJ whole genome shotgun (WGS) entry which is preliminary data.</text>
</comment>
<dbReference type="InterPro" id="IPR001602">
    <property type="entry name" value="UPF0047_YjbQ-like"/>
</dbReference>
<proteinExistence type="predicted"/>
<accession>T0YDZ0</accession>
<dbReference type="EMBL" id="AUZY01012152">
    <property type="protein sequence ID" value="EQD31378.1"/>
    <property type="molecule type" value="Genomic_DNA"/>
</dbReference>
<evidence type="ECO:0000313" key="1">
    <source>
        <dbReference type="EMBL" id="EQD31378.1"/>
    </source>
</evidence>
<reference evidence="1" key="2">
    <citation type="journal article" date="2014" name="ISME J.">
        <title>Microbial stratification in low pH oxic and suboxic macroscopic growths along an acid mine drainage.</title>
        <authorList>
            <person name="Mendez-Garcia C."/>
            <person name="Mesa V."/>
            <person name="Sprenger R.R."/>
            <person name="Richter M."/>
            <person name="Diez M.S."/>
            <person name="Solano J."/>
            <person name="Bargiela R."/>
            <person name="Golyshina O.V."/>
            <person name="Manteca A."/>
            <person name="Ramos J.L."/>
            <person name="Gallego J.R."/>
            <person name="Llorente I."/>
            <person name="Martins Dos Santos V.A."/>
            <person name="Jensen O.N."/>
            <person name="Pelaez A.I."/>
            <person name="Sanchez J."/>
            <person name="Ferrer M."/>
        </authorList>
    </citation>
    <scope>NUCLEOTIDE SEQUENCE</scope>
</reference>
<dbReference type="NCBIfam" id="TIGR00149">
    <property type="entry name" value="TIGR00149_YjbQ"/>
    <property type="match status" value="1"/>
</dbReference>
<organism evidence="1">
    <name type="scientific">mine drainage metagenome</name>
    <dbReference type="NCBI Taxonomy" id="410659"/>
    <lineage>
        <taxon>unclassified sequences</taxon>
        <taxon>metagenomes</taxon>
        <taxon>ecological metagenomes</taxon>
    </lineage>
</organism>
<protein>
    <submittedName>
        <fullName evidence="1">Protein belonging to Uncharacterized protein family UPF0047</fullName>
    </submittedName>
</protein>
<dbReference type="SUPFAM" id="SSF111038">
    <property type="entry name" value="YjbQ-like"/>
    <property type="match status" value="1"/>
</dbReference>
<dbReference type="Pfam" id="PF01894">
    <property type="entry name" value="YjbQ"/>
    <property type="match status" value="1"/>
</dbReference>
<dbReference type="Gene3D" id="2.60.120.460">
    <property type="entry name" value="YjbQ-like"/>
    <property type="match status" value="1"/>
</dbReference>